<organism evidence="1 2">
    <name type="scientific">Crangon crangon nudivirus</name>
    <dbReference type="NCBI Taxonomy" id="2880838"/>
    <lineage>
        <taxon>Viruses</taxon>
        <taxon>Viruses incertae sedis</taxon>
        <taxon>Naldaviricetes</taxon>
        <taxon>Lefavirales</taxon>
        <taxon>Nudiviridae</taxon>
        <taxon>Gammanudivirus</taxon>
        <taxon>Gammanudivirus cracrangonis</taxon>
    </lineage>
</organism>
<evidence type="ECO:0000313" key="1">
    <source>
        <dbReference type="EMBL" id="UBZ25497.1"/>
    </source>
</evidence>
<dbReference type="EMBL" id="MZ311577">
    <property type="protein sequence ID" value="UBZ25497.1"/>
    <property type="molecule type" value="Genomic_DNA"/>
</dbReference>
<keyword evidence="2" id="KW-1185">Reference proteome</keyword>
<protein>
    <submittedName>
        <fullName evidence="1">Uncharacterized protein</fullName>
    </submittedName>
</protein>
<evidence type="ECO:0000313" key="2">
    <source>
        <dbReference type="Proteomes" id="UP000831195"/>
    </source>
</evidence>
<proteinExistence type="predicted"/>
<reference evidence="1" key="1">
    <citation type="journal article" date="2021" name="Viruses">
        <title>Identification and Full Characterisation of Two Novel Crustacean Infecting Members of the Family Nudiviridae Provides Support for Two Subfamilies.</title>
        <authorList>
            <person name="Bateman K.S."/>
            <person name="Kerr R."/>
            <person name="Stentiford G.D."/>
            <person name="Bean T.P."/>
            <person name="Hooper C."/>
            <person name="Van Eynde B."/>
            <person name="Delbare D."/>
            <person name="Bojko J."/>
            <person name="Christiaens O."/>
            <person name="Taning C.N.T."/>
            <person name="Smagghe G."/>
            <person name="van Oers M.M."/>
            <person name="van Aerle R."/>
        </authorList>
    </citation>
    <scope>NUCLEOTIDE SEQUENCE</scope>
    <source>
        <strain evidence="1">AN1</strain>
    </source>
</reference>
<gene>
    <name evidence="1" type="ORF">CcNV_013</name>
</gene>
<sequence>MNYHSLTFDIAMAAQVKFNPYLCDCSTNPDEIPLVITNKTILACICRNYLIYAESRNMLKYLHKEHISLLKQSDHYTIKKIKIIPRGTTYKNRKSQLYNETLSLLLYGPEVHSEIAQALEPIIMSEFLTFLKRHIDVDEIHENVAAAKLFDSTMSKVKYNF</sequence>
<dbReference type="Proteomes" id="UP000831195">
    <property type="component" value="Segment"/>
</dbReference>
<accession>A0AAE9BYZ6</accession>
<name>A0AAE9BYZ6_9VIRU</name>